<dbReference type="Pfam" id="PF06271">
    <property type="entry name" value="RDD"/>
    <property type="match status" value="1"/>
</dbReference>
<evidence type="ECO:0000313" key="9">
    <source>
        <dbReference type="Proteomes" id="UP000290849"/>
    </source>
</evidence>
<keyword evidence="5 6" id="KW-0472">Membrane</keyword>
<dbReference type="OrthoDB" id="5298807at2"/>
<dbReference type="GO" id="GO:0005886">
    <property type="term" value="C:plasma membrane"/>
    <property type="evidence" value="ECO:0007669"/>
    <property type="project" value="UniProtKB-SubCell"/>
</dbReference>
<reference evidence="8 9" key="1">
    <citation type="journal article" date="2017" name="Int. J. Syst. Evol. Microbiol.">
        <title>Achromobacter aloeverae sp. nov., isolated from the root of Aloe vera (L.) Burm.f.</title>
        <authorList>
            <person name="Kuncharoen N."/>
            <person name="Muramatsu Y."/>
            <person name="Shibata C."/>
            <person name="Kamakura Y."/>
            <person name="Nakagawa Y."/>
            <person name="Tanasupawat S."/>
        </authorList>
    </citation>
    <scope>NUCLEOTIDE SEQUENCE [LARGE SCALE GENOMIC DNA]</scope>
    <source>
        <strain evidence="8 9">AVA-1</strain>
    </source>
</reference>
<dbReference type="Proteomes" id="UP000290849">
    <property type="component" value="Unassembled WGS sequence"/>
</dbReference>
<keyword evidence="4 6" id="KW-1133">Transmembrane helix</keyword>
<dbReference type="InterPro" id="IPR010432">
    <property type="entry name" value="RDD"/>
</dbReference>
<protein>
    <submittedName>
        <fullName evidence="8">RDD family protein</fullName>
    </submittedName>
</protein>
<dbReference type="InterPro" id="IPR051791">
    <property type="entry name" value="Pra-immunoreactive"/>
</dbReference>
<gene>
    <name evidence="8" type="ORF">C7R54_05115</name>
</gene>
<feature type="transmembrane region" description="Helical" evidence="6">
    <location>
        <begin position="26"/>
        <end position="47"/>
    </location>
</feature>
<evidence type="ECO:0000256" key="2">
    <source>
        <dbReference type="ARBA" id="ARBA00022475"/>
    </source>
</evidence>
<dbReference type="RefSeq" id="WP_129149052.1">
    <property type="nucleotide sequence ID" value="NZ_JBHSDO010000006.1"/>
</dbReference>
<dbReference type="PANTHER" id="PTHR36115:SF10">
    <property type="entry name" value="RDD DOMAIN-CONTAINING PROTEIN"/>
    <property type="match status" value="1"/>
</dbReference>
<keyword evidence="9" id="KW-1185">Reference proteome</keyword>
<proteinExistence type="predicted"/>
<evidence type="ECO:0000259" key="7">
    <source>
        <dbReference type="Pfam" id="PF06271"/>
    </source>
</evidence>
<comment type="subcellular location">
    <subcellularLocation>
        <location evidence="1">Cell membrane</location>
        <topology evidence="1">Multi-pass membrane protein</topology>
    </subcellularLocation>
</comment>
<comment type="caution">
    <text evidence="8">The sequence shown here is derived from an EMBL/GenBank/DDBJ whole genome shotgun (WGS) entry which is preliminary data.</text>
</comment>
<accession>A0A4Q1HT97</accession>
<evidence type="ECO:0000256" key="6">
    <source>
        <dbReference type="SAM" id="Phobius"/>
    </source>
</evidence>
<keyword evidence="3 6" id="KW-0812">Transmembrane</keyword>
<evidence type="ECO:0000256" key="4">
    <source>
        <dbReference type="ARBA" id="ARBA00022989"/>
    </source>
</evidence>
<dbReference type="EMBL" id="PYAL01000001">
    <property type="protein sequence ID" value="RXN93095.1"/>
    <property type="molecule type" value="Genomic_DNA"/>
</dbReference>
<sequence length="188" mass="20999">MPSSFPSSAVFPSPSQDAAPPRLRRFACMMYEAVLLFGVVFLAGYLFDTLTQSRSGLMYRHGRQAWLFFALGVYFISCWRRNGQTLPMKTWNIRLVDRAGRAPSMARLVLRYLLAWILPLAAAGLILGATIWSGWPTMQLLIVAAPFAIFPGSWLDRDGQFLHDRLAGTKLVNVARETTKSIKPAASM</sequence>
<dbReference type="PANTHER" id="PTHR36115">
    <property type="entry name" value="PROLINE-RICH ANTIGEN HOMOLOG-RELATED"/>
    <property type="match status" value="1"/>
</dbReference>
<organism evidence="8 9">
    <name type="scientific">Achromobacter aloeverae</name>
    <dbReference type="NCBI Taxonomy" id="1750518"/>
    <lineage>
        <taxon>Bacteria</taxon>
        <taxon>Pseudomonadati</taxon>
        <taxon>Pseudomonadota</taxon>
        <taxon>Betaproteobacteria</taxon>
        <taxon>Burkholderiales</taxon>
        <taxon>Alcaligenaceae</taxon>
        <taxon>Achromobacter</taxon>
    </lineage>
</organism>
<evidence type="ECO:0000256" key="5">
    <source>
        <dbReference type="ARBA" id="ARBA00023136"/>
    </source>
</evidence>
<evidence type="ECO:0000256" key="3">
    <source>
        <dbReference type="ARBA" id="ARBA00022692"/>
    </source>
</evidence>
<evidence type="ECO:0000256" key="1">
    <source>
        <dbReference type="ARBA" id="ARBA00004651"/>
    </source>
</evidence>
<dbReference type="AlphaFoldDB" id="A0A4Q1HT97"/>
<name>A0A4Q1HT97_9BURK</name>
<feature type="transmembrane region" description="Helical" evidence="6">
    <location>
        <begin position="108"/>
        <end position="132"/>
    </location>
</feature>
<feature type="transmembrane region" description="Helical" evidence="6">
    <location>
        <begin position="138"/>
        <end position="155"/>
    </location>
</feature>
<evidence type="ECO:0000313" key="8">
    <source>
        <dbReference type="EMBL" id="RXN93095.1"/>
    </source>
</evidence>
<feature type="transmembrane region" description="Helical" evidence="6">
    <location>
        <begin position="63"/>
        <end position="79"/>
    </location>
</feature>
<keyword evidence="2" id="KW-1003">Cell membrane</keyword>
<feature type="domain" description="RDD" evidence="7">
    <location>
        <begin position="20"/>
        <end position="168"/>
    </location>
</feature>